<dbReference type="PANTHER" id="PTHR30535:SF34">
    <property type="entry name" value="MOLYBDATE-BINDING PROTEIN MOLA"/>
    <property type="match status" value="1"/>
</dbReference>
<evidence type="ECO:0000259" key="1">
    <source>
        <dbReference type="PROSITE" id="PS50983"/>
    </source>
</evidence>
<name>A0A3B1CNR7_9ZZZZ</name>
<evidence type="ECO:0000313" key="2">
    <source>
        <dbReference type="EMBL" id="VAX29942.1"/>
    </source>
</evidence>
<accession>A0A3B1CNR7</accession>
<feature type="domain" description="Fe/B12 periplasmic-binding" evidence="1">
    <location>
        <begin position="37"/>
        <end position="274"/>
    </location>
</feature>
<dbReference type="PANTHER" id="PTHR30535">
    <property type="entry name" value="VITAMIN B12-BINDING PROTEIN"/>
    <property type="match status" value="1"/>
</dbReference>
<dbReference type="InterPro" id="IPR002491">
    <property type="entry name" value="ABC_transptr_periplasmic_BD"/>
</dbReference>
<dbReference type="AlphaFoldDB" id="A0A3B1CNR7"/>
<dbReference type="EMBL" id="UOGH01000139">
    <property type="protein sequence ID" value="VAX29942.1"/>
    <property type="molecule type" value="Genomic_DNA"/>
</dbReference>
<reference evidence="2" key="1">
    <citation type="submission" date="2018-06" db="EMBL/GenBank/DDBJ databases">
        <authorList>
            <person name="Zhirakovskaya E."/>
        </authorList>
    </citation>
    <scope>NUCLEOTIDE SEQUENCE</scope>
</reference>
<proteinExistence type="predicted"/>
<dbReference type="SUPFAM" id="SSF53807">
    <property type="entry name" value="Helical backbone' metal receptor"/>
    <property type="match status" value="1"/>
</dbReference>
<organism evidence="2">
    <name type="scientific">hydrothermal vent metagenome</name>
    <dbReference type="NCBI Taxonomy" id="652676"/>
    <lineage>
        <taxon>unclassified sequences</taxon>
        <taxon>metagenomes</taxon>
        <taxon>ecological metagenomes</taxon>
    </lineage>
</organism>
<dbReference type="InterPro" id="IPR050902">
    <property type="entry name" value="ABC_Transporter_SBP"/>
</dbReference>
<dbReference type="PROSITE" id="PS50983">
    <property type="entry name" value="FE_B12_PBP"/>
    <property type="match status" value="1"/>
</dbReference>
<gene>
    <name evidence="2" type="ORF">MNBD_NITROSPIRAE02-887</name>
</gene>
<dbReference type="Gene3D" id="3.40.50.1980">
    <property type="entry name" value="Nitrogenase molybdenum iron protein domain"/>
    <property type="match status" value="2"/>
</dbReference>
<dbReference type="Pfam" id="PF01497">
    <property type="entry name" value="Peripla_BP_2"/>
    <property type="match status" value="1"/>
</dbReference>
<protein>
    <recommendedName>
        <fullName evidence="1">Fe/B12 periplasmic-binding domain-containing protein</fullName>
    </recommendedName>
</protein>
<sequence length="276" mass="30757">MRRIQDSGFRLWFFCIVLIAASTMALIKTPPAYAYGRIVVLYAAASPILKELGAGNRVVGITRTDKTFNDAVKLGSHLRPNIELINALRPDLIVAGSGRAFPREMAERVKADVFYYDPRSLEDILVKITDLGRLLGKQQEAEVLVKRLREKLSLVSALPKKPAVIYEISSKSLRVAGSMSIITSIIEAAGGVNAVKVEKKHVLLSPEKVLELNPDFYIYQVGPMNKNPEPPLKRPFFRSLRSKVVEVPELEFARPGINAFEAVIDLNKIFRGEDNE</sequence>
<dbReference type="GO" id="GO:0071281">
    <property type="term" value="P:cellular response to iron ion"/>
    <property type="evidence" value="ECO:0007669"/>
    <property type="project" value="TreeGrafter"/>
</dbReference>